<organism evidence="1 2">
    <name type="scientific">Lupinus luteus</name>
    <name type="common">European yellow lupine</name>
    <dbReference type="NCBI Taxonomy" id="3873"/>
    <lineage>
        <taxon>Eukaryota</taxon>
        <taxon>Viridiplantae</taxon>
        <taxon>Streptophyta</taxon>
        <taxon>Embryophyta</taxon>
        <taxon>Tracheophyta</taxon>
        <taxon>Spermatophyta</taxon>
        <taxon>Magnoliopsida</taxon>
        <taxon>eudicotyledons</taxon>
        <taxon>Gunneridae</taxon>
        <taxon>Pentapetalae</taxon>
        <taxon>rosids</taxon>
        <taxon>fabids</taxon>
        <taxon>Fabales</taxon>
        <taxon>Fabaceae</taxon>
        <taxon>Papilionoideae</taxon>
        <taxon>50 kb inversion clade</taxon>
        <taxon>genistoids sensu lato</taxon>
        <taxon>core genistoids</taxon>
        <taxon>Genisteae</taxon>
        <taxon>Lupinus</taxon>
    </lineage>
</organism>
<evidence type="ECO:0000313" key="2">
    <source>
        <dbReference type="Proteomes" id="UP001497480"/>
    </source>
</evidence>
<sequence length="312" mass="34851">MGHDLRGDRVDSFLSSDPEPSLLDACATVVTRTTSDSSSSITVENNSFRDFEHRSPFPELDARCMLKSLFCSSDQLTRWTNQQHTLYLNSLEASFVNELHHSIWLRGSLQNNIDKAPKFRTLQNSPKMPRQKSLAIQDGFRKISHAKIEHMLESTADSHVLAESQLGLTSVERGSSLTEPTAYDDGLLCGEGIRGKGISTFSKRSTRTLEKQTNCQSFHLQLGGSTTEVEDQSFKNEEARSRCEPMAKRLKTAATAASSNDQVVPFENFHTADVPTSTNWNSGNKGDKLLSELPESFHFRKSDLPCFLRGRC</sequence>
<evidence type="ECO:0000313" key="1">
    <source>
        <dbReference type="EMBL" id="CAL0331322.1"/>
    </source>
</evidence>
<reference evidence="1 2" key="1">
    <citation type="submission" date="2024-03" db="EMBL/GenBank/DDBJ databases">
        <authorList>
            <person name="Martinez-Hernandez J."/>
        </authorList>
    </citation>
    <scope>NUCLEOTIDE SEQUENCE [LARGE SCALE GENOMIC DNA]</scope>
</reference>
<proteinExistence type="predicted"/>
<dbReference type="AlphaFoldDB" id="A0AAV1YBE6"/>
<dbReference type="PANTHER" id="PTHR33676:SF17">
    <property type="entry name" value="COLD-REGULATED PROTEIN 28"/>
    <property type="match status" value="1"/>
</dbReference>
<dbReference type="InterPro" id="IPR044678">
    <property type="entry name" value="COR27/28"/>
</dbReference>
<accession>A0AAV1YBE6</accession>
<dbReference type="PANTHER" id="PTHR33676">
    <property type="entry name" value="COLD REGULATED PROTEIN 27"/>
    <property type="match status" value="1"/>
</dbReference>
<protein>
    <submittedName>
        <fullName evidence="1">Uncharacterized protein</fullName>
    </submittedName>
</protein>
<name>A0AAV1YBE6_LUPLU</name>
<dbReference type="Proteomes" id="UP001497480">
    <property type="component" value="Unassembled WGS sequence"/>
</dbReference>
<gene>
    <name evidence="1" type="ORF">LLUT_LOCUS32382</name>
</gene>
<dbReference type="GO" id="GO:0042752">
    <property type="term" value="P:regulation of circadian rhythm"/>
    <property type="evidence" value="ECO:0007669"/>
    <property type="project" value="InterPro"/>
</dbReference>
<comment type="caution">
    <text evidence="1">The sequence shown here is derived from an EMBL/GenBank/DDBJ whole genome shotgun (WGS) entry which is preliminary data.</text>
</comment>
<dbReference type="EMBL" id="CAXHTB010000023">
    <property type="protein sequence ID" value="CAL0331322.1"/>
    <property type="molecule type" value="Genomic_DNA"/>
</dbReference>
<dbReference type="GO" id="GO:0009409">
    <property type="term" value="P:response to cold"/>
    <property type="evidence" value="ECO:0007669"/>
    <property type="project" value="InterPro"/>
</dbReference>
<keyword evidence="2" id="KW-1185">Reference proteome</keyword>